<dbReference type="InterPro" id="IPR001789">
    <property type="entry name" value="Sig_transdc_resp-reg_receiver"/>
</dbReference>
<evidence type="ECO:0000313" key="6">
    <source>
        <dbReference type="EMBL" id="NPT54213.1"/>
    </source>
</evidence>
<proteinExistence type="predicted"/>
<comment type="caution">
    <text evidence="1">Lacks conserved residue(s) required for the propagation of feature annotation.</text>
</comment>
<comment type="caution">
    <text evidence="6">The sequence shown here is derived from an EMBL/GenBank/DDBJ whole genome shotgun (WGS) entry which is preliminary data.</text>
</comment>
<dbReference type="InterPro" id="IPR011006">
    <property type="entry name" value="CheY-like_superfamily"/>
</dbReference>
<evidence type="ECO:0000259" key="4">
    <source>
        <dbReference type="PROSITE" id="PS50883"/>
    </source>
</evidence>
<dbReference type="SUPFAM" id="SSF52172">
    <property type="entry name" value="CheY-like"/>
    <property type="match status" value="1"/>
</dbReference>
<name>A0A972NIV3_9BURK</name>
<feature type="domain" description="Response regulatory" evidence="2">
    <location>
        <begin position="55"/>
        <end position="201"/>
    </location>
</feature>
<dbReference type="Pfam" id="PF08447">
    <property type="entry name" value="PAS_3"/>
    <property type="match status" value="1"/>
</dbReference>
<dbReference type="Gene3D" id="3.40.50.2300">
    <property type="match status" value="1"/>
</dbReference>
<dbReference type="InterPro" id="IPR013655">
    <property type="entry name" value="PAS_fold_3"/>
</dbReference>
<dbReference type="PROSITE" id="PS50883">
    <property type="entry name" value="EAL"/>
    <property type="match status" value="1"/>
</dbReference>
<feature type="domain" description="EAL" evidence="4">
    <location>
        <begin position="530"/>
        <end position="786"/>
    </location>
</feature>
<reference evidence="6 7" key="1">
    <citation type="submission" date="2019-11" db="EMBL/GenBank/DDBJ databases">
        <title>Metabolism of dissolved organic matter in forest soils.</title>
        <authorList>
            <person name="Cyle K.T."/>
            <person name="Wilhelm R.C."/>
            <person name="Martinez C.E."/>
        </authorList>
    </citation>
    <scope>NUCLEOTIDE SEQUENCE [LARGE SCALE GENOMIC DNA]</scope>
    <source>
        <strain evidence="6 7">5N</strain>
    </source>
</reference>
<dbReference type="Gene3D" id="3.20.20.450">
    <property type="entry name" value="EAL domain"/>
    <property type="match status" value="1"/>
</dbReference>
<dbReference type="PROSITE" id="PS50887">
    <property type="entry name" value="GGDEF"/>
    <property type="match status" value="1"/>
</dbReference>
<dbReference type="InterPro" id="IPR001633">
    <property type="entry name" value="EAL_dom"/>
</dbReference>
<feature type="domain" description="PAC" evidence="3">
    <location>
        <begin position="304"/>
        <end position="356"/>
    </location>
</feature>
<feature type="domain" description="GGDEF" evidence="5">
    <location>
        <begin position="388"/>
        <end position="521"/>
    </location>
</feature>
<gene>
    <name evidence="6" type="ORF">GNZ13_06225</name>
</gene>
<dbReference type="PANTHER" id="PTHR44757">
    <property type="entry name" value="DIGUANYLATE CYCLASE DGCP"/>
    <property type="match status" value="1"/>
</dbReference>
<dbReference type="SUPFAM" id="SSF55073">
    <property type="entry name" value="Nucleotide cyclase"/>
    <property type="match status" value="1"/>
</dbReference>
<protein>
    <submittedName>
        <fullName evidence="6">EAL domain-containing protein</fullName>
    </submittedName>
</protein>
<dbReference type="PROSITE" id="PS50110">
    <property type="entry name" value="RESPONSE_REGULATORY"/>
    <property type="match status" value="1"/>
</dbReference>
<evidence type="ECO:0000313" key="7">
    <source>
        <dbReference type="Proteomes" id="UP000655523"/>
    </source>
</evidence>
<dbReference type="Proteomes" id="UP000655523">
    <property type="component" value="Unassembled WGS sequence"/>
</dbReference>
<dbReference type="InterPro" id="IPR029787">
    <property type="entry name" value="Nucleotide_cyclase"/>
</dbReference>
<dbReference type="SUPFAM" id="SSF55785">
    <property type="entry name" value="PYP-like sensor domain (PAS domain)"/>
    <property type="match status" value="1"/>
</dbReference>
<dbReference type="SMART" id="SM00267">
    <property type="entry name" value="GGDEF"/>
    <property type="match status" value="1"/>
</dbReference>
<dbReference type="PANTHER" id="PTHR44757:SF2">
    <property type="entry name" value="BIOFILM ARCHITECTURE MAINTENANCE PROTEIN MBAA"/>
    <property type="match status" value="1"/>
</dbReference>
<dbReference type="CDD" id="cd01948">
    <property type="entry name" value="EAL"/>
    <property type="match status" value="1"/>
</dbReference>
<dbReference type="InterPro" id="IPR035919">
    <property type="entry name" value="EAL_sf"/>
</dbReference>
<dbReference type="SUPFAM" id="SSF141868">
    <property type="entry name" value="EAL domain-like"/>
    <property type="match status" value="1"/>
</dbReference>
<dbReference type="PROSITE" id="PS50113">
    <property type="entry name" value="PAC"/>
    <property type="match status" value="1"/>
</dbReference>
<dbReference type="CDD" id="cd01949">
    <property type="entry name" value="GGDEF"/>
    <property type="match status" value="1"/>
</dbReference>
<keyword evidence="7" id="KW-1185">Reference proteome</keyword>
<dbReference type="InterPro" id="IPR035965">
    <property type="entry name" value="PAS-like_dom_sf"/>
</dbReference>
<dbReference type="SMART" id="SM00052">
    <property type="entry name" value="EAL"/>
    <property type="match status" value="1"/>
</dbReference>
<evidence type="ECO:0000259" key="3">
    <source>
        <dbReference type="PROSITE" id="PS50113"/>
    </source>
</evidence>
<dbReference type="InterPro" id="IPR043128">
    <property type="entry name" value="Rev_trsase/Diguanyl_cyclase"/>
</dbReference>
<sequence length="793" mass="87101">MISAHIVQHWPSRGGAHRTTQPATAQIGARVLPAHGHPGRERSRMTMQTDAASWRILVVDDDPATQGDLCRILSSRPDNETALTATQAISSGGVAAAREAFQIDSVHSGREALVRVMRALGRNQPYAMAFINMRMSSGWDSLQTIRRLMKVAPRLRFALIGADAGACREALGVRPESEDRLLILDEPWNPGEIRETARLFAAKWRTTAAAAARMGRFAQALEERAETLDEVNIIAENCPVVFYRLRGEPALSLMYISHDITRLGHDRAALLASPAWVNDLVDPRDRARVEAAIAGVLERSVNGASVEFRLRTGDGAYRSVENRFIPVRDKDGRLIEIEGIILDRSRTQAADEKVARLAGTDVLTGLANRATFLRRLNRAFAAAQRGAMPFAVFHLGLDHFGLVNDMRGRPTSDLLLREVARRLMACTNERDLVARVGDDEFAVLQAETREPANAGVLAVRLGTALASACRLNGSDVRITASIGVCPYIEGSRGAHALLSQADQAFHRARDEGGNRYRFDSDGLDQAVHERMTLADDLRDALDRGELELQYQPEVELSSGNIIGMEGLVRWHHPTRGLLAPGVFMPLAEQTGTMTAIRHWVLDEACRQMRAWRDEGVAPLMIAVNLSLCELRDAQAFIRDVTETIMKWQLAPSDLEFDVTEATLTRLAWAQNDVLQALRKFGSKIAIDDFGSEYASFDYIRAYSVSHLKIARSVIQRVDSDPGSAATIRAIVNLAREGGIGVIAQGVETEQQRQFLADTNRATKAQGFHFSRAVGAAEASALLRRGRIAGSIGV</sequence>
<dbReference type="Gene3D" id="3.30.70.270">
    <property type="match status" value="1"/>
</dbReference>
<organism evidence="6 7">
    <name type="scientific">Paraburkholderia elongata</name>
    <dbReference type="NCBI Taxonomy" id="2675747"/>
    <lineage>
        <taxon>Bacteria</taxon>
        <taxon>Pseudomonadati</taxon>
        <taxon>Pseudomonadota</taxon>
        <taxon>Betaproteobacteria</taxon>
        <taxon>Burkholderiales</taxon>
        <taxon>Burkholderiaceae</taxon>
        <taxon>Paraburkholderia</taxon>
    </lineage>
</organism>
<evidence type="ECO:0000256" key="1">
    <source>
        <dbReference type="PROSITE-ProRule" id="PRU00169"/>
    </source>
</evidence>
<evidence type="ECO:0000259" key="2">
    <source>
        <dbReference type="PROSITE" id="PS50110"/>
    </source>
</evidence>
<dbReference type="Pfam" id="PF00563">
    <property type="entry name" value="EAL"/>
    <property type="match status" value="1"/>
</dbReference>
<dbReference type="InterPro" id="IPR052155">
    <property type="entry name" value="Biofilm_reg_signaling"/>
</dbReference>
<dbReference type="Pfam" id="PF00990">
    <property type="entry name" value="GGDEF"/>
    <property type="match status" value="1"/>
</dbReference>
<evidence type="ECO:0000259" key="5">
    <source>
        <dbReference type="PROSITE" id="PS50887"/>
    </source>
</evidence>
<dbReference type="InterPro" id="IPR000700">
    <property type="entry name" value="PAS-assoc_C"/>
</dbReference>
<dbReference type="Gene3D" id="3.30.450.20">
    <property type="entry name" value="PAS domain"/>
    <property type="match status" value="1"/>
</dbReference>
<accession>A0A972NIV3</accession>
<dbReference type="InterPro" id="IPR000160">
    <property type="entry name" value="GGDEF_dom"/>
</dbReference>
<dbReference type="NCBIfam" id="TIGR00254">
    <property type="entry name" value="GGDEF"/>
    <property type="match status" value="1"/>
</dbReference>
<dbReference type="EMBL" id="WOEZ01000034">
    <property type="protein sequence ID" value="NPT54213.1"/>
    <property type="molecule type" value="Genomic_DNA"/>
</dbReference>
<dbReference type="AlphaFoldDB" id="A0A972NIV3"/>
<dbReference type="GO" id="GO:0000160">
    <property type="term" value="P:phosphorelay signal transduction system"/>
    <property type="evidence" value="ECO:0007669"/>
    <property type="project" value="InterPro"/>
</dbReference>